<evidence type="ECO:0000259" key="4">
    <source>
        <dbReference type="Pfam" id="PF02563"/>
    </source>
</evidence>
<feature type="domain" description="AprE-like long alpha-helical hairpin" evidence="6">
    <location>
        <begin position="175"/>
        <end position="347"/>
    </location>
</feature>
<feature type="signal peptide" evidence="3">
    <location>
        <begin position="1"/>
        <end position="29"/>
    </location>
</feature>
<keyword evidence="1 3" id="KW-0732">Signal</keyword>
<accession>A0AAE3IYC5</accession>
<feature type="coiled-coil region" evidence="2">
    <location>
        <begin position="308"/>
        <end position="343"/>
    </location>
</feature>
<protein>
    <submittedName>
        <fullName evidence="7">Polysaccharide biosynthesis/export family protein</fullName>
    </submittedName>
</protein>
<dbReference type="InterPro" id="IPR058781">
    <property type="entry name" value="HH_AprE-like"/>
</dbReference>
<dbReference type="AlphaFoldDB" id="A0AAE3IYC5"/>
<dbReference type="Pfam" id="PF02563">
    <property type="entry name" value="Poly_export"/>
    <property type="match status" value="1"/>
</dbReference>
<comment type="caution">
    <text evidence="7">The sequence shown here is derived from an EMBL/GenBank/DDBJ whole genome shotgun (WGS) entry which is preliminary data.</text>
</comment>
<dbReference type="InterPro" id="IPR019554">
    <property type="entry name" value="Soluble_ligand-bd"/>
</dbReference>
<evidence type="ECO:0000259" key="6">
    <source>
        <dbReference type="Pfam" id="PF25994"/>
    </source>
</evidence>
<organism evidence="7 8">
    <name type="scientific">Halocynthiibacter halioticoli</name>
    <dbReference type="NCBI Taxonomy" id="2986804"/>
    <lineage>
        <taxon>Bacteria</taxon>
        <taxon>Pseudomonadati</taxon>
        <taxon>Pseudomonadota</taxon>
        <taxon>Alphaproteobacteria</taxon>
        <taxon>Rhodobacterales</taxon>
        <taxon>Paracoccaceae</taxon>
        <taxon>Halocynthiibacter</taxon>
    </lineage>
</organism>
<evidence type="ECO:0000313" key="8">
    <source>
        <dbReference type="Proteomes" id="UP001208041"/>
    </source>
</evidence>
<feature type="coiled-coil region" evidence="2">
    <location>
        <begin position="249"/>
        <end position="283"/>
    </location>
</feature>
<dbReference type="EMBL" id="JAOYFC010000002">
    <property type="protein sequence ID" value="MCV6824497.1"/>
    <property type="molecule type" value="Genomic_DNA"/>
</dbReference>
<evidence type="ECO:0000256" key="3">
    <source>
        <dbReference type="SAM" id="SignalP"/>
    </source>
</evidence>
<dbReference type="InterPro" id="IPR049712">
    <property type="entry name" value="Poly_export"/>
</dbReference>
<dbReference type="PANTHER" id="PTHR33619">
    <property type="entry name" value="POLYSACCHARIDE EXPORT PROTEIN GFCE-RELATED"/>
    <property type="match status" value="1"/>
</dbReference>
<feature type="domain" description="Polysaccharide export protein N-terminal" evidence="4">
    <location>
        <begin position="30"/>
        <end position="117"/>
    </location>
</feature>
<evidence type="ECO:0000313" key="7">
    <source>
        <dbReference type="EMBL" id="MCV6824497.1"/>
    </source>
</evidence>
<name>A0AAE3IYC5_9RHOB</name>
<reference evidence="7" key="1">
    <citation type="submission" date="2022-10" db="EMBL/GenBank/DDBJ databases">
        <authorList>
            <person name="Yue Y."/>
        </authorList>
    </citation>
    <scope>NUCLEOTIDE SEQUENCE</scope>
    <source>
        <strain evidence="7">Z654</strain>
    </source>
</reference>
<dbReference type="PANTHER" id="PTHR33619:SF3">
    <property type="entry name" value="POLYSACCHARIDE EXPORT PROTEIN GFCE-RELATED"/>
    <property type="match status" value="1"/>
</dbReference>
<dbReference type="Gene3D" id="3.30.1950.10">
    <property type="entry name" value="wza like domain"/>
    <property type="match status" value="1"/>
</dbReference>
<feature type="domain" description="Soluble ligand binding" evidence="5">
    <location>
        <begin position="123"/>
        <end position="158"/>
    </location>
</feature>
<evidence type="ECO:0000256" key="1">
    <source>
        <dbReference type="ARBA" id="ARBA00022729"/>
    </source>
</evidence>
<feature type="chain" id="PRO_5042291206" evidence="3">
    <location>
        <begin position="30"/>
        <end position="421"/>
    </location>
</feature>
<proteinExistence type="predicted"/>
<sequence>MSLVRIGRTALRSLAVVLALATSGAPLLAQNNGAYPINVQDVLRIRVGNWDFTNNNYEEWQGLSGEYTVGPDGRISYPYVGSVEVGGLPLDVISETIARELEVAIGLPNRPAVAIEIASYNPIFVTGDVYRPGQYEFRPGMSVRQAMAMAGGVGRSGSSGRELERDILRAYGQRRLLVQNQQQLLLKIARIEAEINNAEKFETPDEIRRQLLDSGIINIEESIFENNMEALSERIESVDELVGLLTNVIEKLETQLALNSAEIERTEEDLANKQELLAKGNIRANDVTTLTRTLTNLQIRDVELTVEKLRAEQSLNEAQRDIIDIKKQNRASLLEQLDEARRRLTSMTLGIDLQTDLYTSALITDAESSKIDPNEPLVISVVSHGRGGDAPEIASETTLLRPGDTVIIRVPQSPEESNPTQ</sequence>
<keyword evidence="2" id="KW-0175">Coiled coil</keyword>
<gene>
    <name evidence="7" type="ORF">OH136_07990</name>
</gene>
<dbReference type="InterPro" id="IPR003715">
    <property type="entry name" value="Poly_export_N"/>
</dbReference>
<evidence type="ECO:0000256" key="2">
    <source>
        <dbReference type="SAM" id="Coils"/>
    </source>
</evidence>
<dbReference type="GO" id="GO:0015159">
    <property type="term" value="F:polysaccharide transmembrane transporter activity"/>
    <property type="evidence" value="ECO:0007669"/>
    <property type="project" value="InterPro"/>
</dbReference>
<dbReference type="Gene3D" id="3.10.560.10">
    <property type="entry name" value="Outer membrane lipoprotein wza domain like"/>
    <property type="match status" value="1"/>
</dbReference>
<dbReference type="Pfam" id="PF10531">
    <property type="entry name" value="SLBB"/>
    <property type="match status" value="1"/>
</dbReference>
<dbReference type="RefSeq" id="WP_263953359.1">
    <property type="nucleotide sequence ID" value="NZ_JAOYFC010000002.1"/>
</dbReference>
<dbReference type="Pfam" id="PF25994">
    <property type="entry name" value="HH_AprE"/>
    <property type="match status" value="1"/>
</dbReference>
<keyword evidence="8" id="KW-1185">Reference proteome</keyword>
<evidence type="ECO:0000259" key="5">
    <source>
        <dbReference type="Pfam" id="PF10531"/>
    </source>
</evidence>
<dbReference type="Proteomes" id="UP001208041">
    <property type="component" value="Unassembled WGS sequence"/>
</dbReference>